<dbReference type="InterPro" id="IPR020831">
    <property type="entry name" value="GlycerAld/Erythrose_P_DH"/>
</dbReference>
<dbReference type="Pfam" id="PF00044">
    <property type="entry name" value="Gp_dh_N"/>
    <property type="match status" value="1"/>
</dbReference>
<evidence type="ECO:0000313" key="4">
    <source>
        <dbReference type="EMBL" id="MCK0537049.1"/>
    </source>
</evidence>
<dbReference type="InterPro" id="IPR036291">
    <property type="entry name" value="NAD(P)-bd_dom_sf"/>
</dbReference>
<organism evidence="4 5">
    <name type="scientific">Alcanivorax quisquiliarum</name>
    <dbReference type="NCBI Taxonomy" id="2933565"/>
    <lineage>
        <taxon>Bacteria</taxon>
        <taxon>Pseudomonadati</taxon>
        <taxon>Pseudomonadota</taxon>
        <taxon>Gammaproteobacteria</taxon>
        <taxon>Oceanospirillales</taxon>
        <taxon>Alcanivoracaceae</taxon>
        <taxon>Alcanivorax</taxon>
    </lineage>
</organism>
<dbReference type="Gene3D" id="3.40.50.720">
    <property type="entry name" value="NAD(P)-binding Rossmann-like Domain"/>
    <property type="match status" value="1"/>
</dbReference>
<dbReference type="RefSeq" id="WP_246949254.1">
    <property type="nucleotide sequence ID" value="NZ_JALKII010000002.1"/>
</dbReference>
<evidence type="ECO:0000259" key="3">
    <source>
        <dbReference type="SMART" id="SM00846"/>
    </source>
</evidence>
<evidence type="ECO:0000313" key="5">
    <source>
        <dbReference type="Proteomes" id="UP001165524"/>
    </source>
</evidence>
<name>A0ABT0E5E9_9GAMM</name>
<dbReference type="SUPFAM" id="SSF55347">
    <property type="entry name" value="Glyceraldehyde-3-phosphate dehydrogenase-like, C-terminal domain"/>
    <property type="match status" value="1"/>
</dbReference>
<dbReference type="Pfam" id="PF02800">
    <property type="entry name" value="Gp_dh_C"/>
    <property type="match status" value="1"/>
</dbReference>
<proteinExistence type="inferred from homology"/>
<dbReference type="SUPFAM" id="SSF51735">
    <property type="entry name" value="NAD(P)-binding Rossmann-fold domains"/>
    <property type="match status" value="1"/>
</dbReference>
<dbReference type="PROSITE" id="PS00071">
    <property type="entry name" value="GAPDH"/>
    <property type="match status" value="1"/>
</dbReference>
<dbReference type="Gene3D" id="3.30.360.10">
    <property type="entry name" value="Dihydrodipicolinate Reductase, domain 2"/>
    <property type="match status" value="1"/>
</dbReference>
<keyword evidence="1" id="KW-0560">Oxidoreductase</keyword>
<evidence type="ECO:0000256" key="2">
    <source>
        <dbReference type="RuleBase" id="RU000397"/>
    </source>
</evidence>
<reference evidence="4" key="1">
    <citation type="submission" date="2022-04" db="EMBL/GenBank/DDBJ databases">
        <title>Alcanivorax sp. CY1518 draft genome sequence.</title>
        <authorList>
            <person name="Zhao G."/>
            <person name="An M."/>
        </authorList>
    </citation>
    <scope>NUCLEOTIDE SEQUENCE</scope>
    <source>
        <strain evidence="4">CY1518</strain>
    </source>
</reference>
<dbReference type="Proteomes" id="UP001165524">
    <property type="component" value="Unassembled WGS sequence"/>
</dbReference>
<dbReference type="CDD" id="cd18126">
    <property type="entry name" value="GAPDH_I_C"/>
    <property type="match status" value="1"/>
</dbReference>
<sequence length="339" mass="36927">MRVALNGYGRIGRSFVRALLGREASGWRAPFSLVAINDLGSPEDLLYLSRYDSTHGPCPVPVALEDGPQLVLGRHRARVLAVAEPAALPWQALEAGLVLECTGKFRGHDEASAHLAAGASRVIMGAVPFDRADAMLVYGINHEQLQPCQRVLSTASCTTHAIAPLLSVLDDAFGVEQVLMKEVHAYTSDQSLLDHVHRDPRRGRAAAQNIVPTTSSAIGAIQQILPRLKGRISGDSIRVPTLNVAMVDLTLRLTHTPSVPQLNELFARRAGEASWLIGYNVEPLVSVDFNHRSESVIFDATQTCVQGDMVRIVAWYDNEWGYANRLLDLVSWMAEQGAA</sequence>
<dbReference type="InterPro" id="IPR020828">
    <property type="entry name" value="GlycerAld_3-P_DH_NAD(P)-bd"/>
</dbReference>
<dbReference type="InterPro" id="IPR020829">
    <property type="entry name" value="GlycerAld_3-P_DH_cat"/>
</dbReference>
<comment type="similarity">
    <text evidence="2">Belongs to the glyceraldehyde-3-phosphate dehydrogenase family.</text>
</comment>
<dbReference type="PRINTS" id="PR00078">
    <property type="entry name" value="G3PDHDRGNASE"/>
</dbReference>
<dbReference type="SMART" id="SM00846">
    <property type="entry name" value="Gp_dh_N"/>
    <property type="match status" value="1"/>
</dbReference>
<dbReference type="PIRSF" id="PIRSF000149">
    <property type="entry name" value="GAP_DH"/>
    <property type="match status" value="1"/>
</dbReference>
<accession>A0ABT0E5E9</accession>
<protein>
    <submittedName>
        <fullName evidence="4">Glyceraldehyde-3-phosphate dehydrogenase</fullName>
    </submittedName>
</protein>
<keyword evidence="5" id="KW-1185">Reference proteome</keyword>
<dbReference type="EMBL" id="JALKII010000002">
    <property type="protein sequence ID" value="MCK0537049.1"/>
    <property type="molecule type" value="Genomic_DNA"/>
</dbReference>
<comment type="caution">
    <text evidence="4">The sequence shown here is derived from an EMBL/GenBank/DDBJ whole genome shotgun (WGS) entry which is preliminary data.</text>
</comment>
<dbReference type="InterPro" id="IPR020830">
    <property type="entry name" value="GlycerAld_3-P_DH_AS"/>
</dbReference>
<evidence type="ECO:0000256" key="1">
    <source>
        <dbReference type="ARBA" id="ARBA00023002"/>
    </source>
</evidence>
<dbReference type="PANTHER" id="PTHR43148">
    <property type="entry name" value="GLYCERALDEHYDE-3-PHOSPHATE DEHYDROGENASE 2"/>
    <property type="match status" value="1"/>
</dbReference>
<feature type="domain" description="Glyceraldehyde 3-phosphate dehydrogenase NAD(P) binding" evidence="3">
    <location>
        <begin position="1"/>
        <end position="157"/>
    </location>
</feature>
<gene>
    <name evidence="4" type="ORF">MU846_04935</name>
</gene>